<keyword evidence="11" id="KW-1185">Reference proteome</keyword>
<dbReference type="Pfam" id="PF00990">
    <property type="entry name" value="GGDEF"/>
    <property type="match status" value="1"/>
</dbReference>
<dbReference type="InterPro" id="IPR043128">
    <property type="entry name" value="Rev_trsase/Diguanyl_cyclase"/>
</dbReference>
<dbReference type="Pfam" id="PF01627">
    <property type="entry name" value="Hpt"/>
    <property type="match status" value="1"/>
</dbReference>
<dbReference type="NCBIfam" id="TIGR00254">
    <property type="entry name" value="GGDEF"/>
    <property type="match status" value="1"/>
</dbReference>
<dbReference type="InterPro" id="IPR050469">
    <property type="entry name" value="Diguanylate_Cyclase"/>
</dbReference>
<dbReference type="Gene3D" id="3.30.70.270">
    <property type="match status" value="1"/>
</dbReference>
<feature type="modified residue" description="Phosphohistidine" evidence="4">
    <location>
        <position position="520"/>
    </location>
</feature>
<accession>A0ABZ0S7R1</accession>
<dbReference type="EC" id="2.7.7.65" evidence="1"/>
<dbReference type="EMBL" id="CP121472">
    <property type="protein sequence ID" value="WPL16181.1"/>
    <property type="molecule type" value="Genomic_DNA"/>
</dbReference>
<keyword evidence="2" id="KW-0902">Two-component regulatory system</keyword>
<dbReference type="PANTHER" id="PTHR45138">
    <property type="entry name" value="REGULATORY COMPONENTS OF SENSORY TRANSDUCTION SYSTEM"/>
    <property type="match status" value="1"/>
</dbReference>
<dbReference type="SUPFAM" id="SSF55073">
    <property type="entry name" value="Nucleotide cyclase"/>
    <property type="match status" value="1"/>
</dbReference>
<dbReference type="InterPro" id="IPR000160">
    <property type="entry name" value="GGDEF_dom"/>
</dbReference>
<feature type="region of interest" description="Disordered" evidence="6">
    <location>
        <begin position="324"/>
        <end position="367"/>
    </location>
</feature>
<evidence type="ECO:0000256" key="2">
    <source>
        <dbReference type="ARBA" id="ARBA00023012"/>
    </source>
</evidence>
<feature type="domain" description="Response regulatory" evidence="7">
    <location>
        <begin position="7"/>
        <end position="123"/>
    </location>
</feature>
<evidence type="ECO:0000313" key="10">
    <source>
        <dbReference type="EMBL" id="WPL16181.1"/>
    </source>
</evidence>
<dbReference type="InterPro" id="IPR001789">
    <property type="entry name" value="Sig_transdc_resp-reg_receiver"/>
</dbReference>
<evidence type="ECO:0000256" key="3">
    <source>
        <dbReference type="ARBA" id="ARBA00034247"/>
    </source>
</evidence>
<dbReference type="Pfam" id="PF00072">
    <property type="entry name" value="Response_reg"/>
    <property type="match status" value="1"/>
</dbReference>
<evidence type="ECO:0000259" key="8">
    <source>
        <dbReference type="PROSITE" id="PS50887"/>
    </source>
</evidence>
<evidence type="ECO:0000259" key="9">
    <source>
        <dbReference type="PROSITE" id="PS50894"/>
    </source>
</evidence>
<sequence length="575" mass="62744">MNRQDYRILIVDDEPANVYLLSRMLRDSYRIAEARGGEEALAIARGPDKPALILLDVMMPEIDGFEVCRRLKADDETKDIIVIFVTAIGDSAAEEVGLNLGAADYIAKPISLPIVRARVRNQINMRLKADMLEAMSYIDGLTHVYNRRKFDTLLHKEWQRARHSGKPLGLIMIDFDHFKALNDHYGHGAGDVCLQQGAAALGSALKRQGDLLARYGGEEFVALLPETDMEGVRVTAEAMRAAVNALKLEHKYSSAGSHVTVSLGVAAVQASEEHQATYLLELADRALNRAKALGRDRVVLMDEVMDAELDEGVIAAPQRSDDALARDEVSVEGATDSAEPAYLDVESLEDMPERRRHGGTSAEAEVLSQPEKVLQALSALYLLPLNAELHAELDSLYDAASDLVERLHAHALVMPAEPSRLDSTLASVAPGKPAAVCAGPSPGARAGCSEGLSPSWPPGVSENADLGHFDVTELMRRMGDDREIADATIEQFLADAPVRLEEMRAAWEAEDLDQLHFKAHSLKGLAGAVSARRLQTLAERLEKSAPTLTLARALVEDLKQEYVLLEPLLRKELGV</sequence>
<dbReference type="PANTHER" id="PTHR45138:SF9">
    <property type="entry name" value="DIGUANYLATE CYCLASE DGCM-RELATED"/>
    <property type="match status" value="1"/>
</dbReference>
<gene>
    <name evidence="10" type="primary">cph2_3</name>
    <name evidence="10" type="ORF">Thiowin_01134</name>
</gene>
<evidence type="ECO:0000313" key="11">
    <source>
        <dbReference type="Proteomes" id="UP001432180"/>
    </source>
</evidence>
<dbReference type="InterPro" id="IPR029787">
    <property type="entry name" value="Nucleotide_cyclase"/>
</dbReference>
<dbReference type="CDD" id="cd00088">
    <property type="entry name" value="HPT"/>
    <property type="match status" value="1"/>
</dbReference>
<dbReference type="InterPro" id="IPR011006">
    <property type="entry name" value="CheY-like_superfamily"/>
</dbReference>
<dbReference type="SMART" id="SM00448">
    <property type="entry name" value="REC"/>
    <property type="match status" value="1"/>
</dbReference>
<dbReference type="PROSITE" id="PS50110">
    <property type="entry name" value="RESPONSE_REGULATORY"/>
    <property type="match status" value="1"/>
</dbReference>
<evidence type="ECO:0000259" key="7">
    <source>
        <dbReference type="PROSITE" id="PS50110"/>
    </source>
</evidence>
<protein>
    <recommendedName>
        <fullName evidence="1">diguanylate cyclase</fullName>
        <ecNumber evidence="1">2.7.7.65</ecNumber>
    </recommendedName>
</protein>
<comment type="catalytic activity">
    <reaction evidence="3">
        <text>2 GTP = 3',3'-c-di-GMP + 2 diphosphate</text>
        <dbReference type="Rhea" id="RHEA:24898"/>
        <dbReference type="ChEBI" id="CHEBI:33019"/>
        <dbReference type="ChEBI" id="CHEBI:37565"/>
        <dbReference type="ChEBI" id="CHEBI:58805"/>
        <dbReference type="EC" id="2.7.7.65"/>
    </reaction>
</comment>
<proteinExistence type="predicted"/>
<dbReference type="SUPFAM" id="SSF47226">
    <property type="entry name" value="Histidine-containing phosphotransfer domain, HPT domain"/>
    <property type="match status" value="1"/>
</dbReference>
<dbReference type="PROSITE" id="PS50887">
    <property type="entry name" value="GGDEF"/>
    <property type="match status" value="1"/>
</dbReference>
<name>A0ABZ0S7R1_9GAMM</name>
<feature type="domain" description="HPt" evidence="9">
    <location>
        <begin position="481"/>
        <end position="572"/>
    </location>
</feature>
<dbReference type="InterPro" id="IPR008207">
    <property type="entry name" value="Sig_transdc_His_kin_Hpt_dom"/>
</dbReference>
<dbReference type="RefSeq" id="WP_328986731.1">
    <property type="nucleotide sequence ID" value="NZ_CP121472.1"/>
</dbReference>
<feature type="domain" description="GGDEF" evidence="8">
    <location>
        <begin position="166"/>
        <end position="303"/>
    </location>
</feature>
<evidence type="ECO:0000256" key="1">
    <source>
        <dbReference type="ARBA" id="ARBA00012528"/>
    </source>
</evidence>
<organism evidence="10 11">
    <name type="scientific">Thiorhodovibrio winogradskyi</name>
    <dbReference type="NCBI Taxonomy" id="77007"/>
    <lineage>
        <taxon>Bacteria</taxon>
        <taxon>Pseudomonadati</taxon>
        <taxon>Pseudomonadota</taxon>
        <taxon>Gammaproteobacteria</taxon>
        <taxon>Chromatiales</taxon>
        <taxon>Chromatiaceae</taxon>
        <taxon>Thiorhodovibrio</taxon>
    </lineage>
</organism>
<evidence type="ECO:0000256" key="6">
    <source>
        <dbReference type="SAM" id="MobiDB-lite"/>
    </source>
</evidence>
<dbReference type="InterPro" id="IPR036641">
    <property type="entry name" value="HPT_dom_sf"/>
</dbReference>
<reference evidence="10 11" key="1">
    <citation type="journal article" date="2023" name="Microorganisms">
        <title>Thiorhodovibrio frisius and Trv. litoralis spp. nov., Two Novel Members from a Clade of Fastidious Purple Sulfur Bacteria That Exhibit Unique Red-Shifted Light-Harvesting Capabilities.</title>
        <authorList>
            <person name="Methner A."/>
            <person name="Kuzyk S.B."/>
            <person name="Petersen J."/>
            <person name="Bauer S."/>
            <person name="Brinkmann H."/>
            <person name="Sichau K."/>
            <person name="Wanner G."/>
            <person name="Wolf J."/>
            <person name="Neumann-Schaal M."/>
            <person name="Henke P."/>
            <person name="Tank M."/>
            <person name="Sproer C."/>
            <person name="Bunk B."/>
            <person name="Overmann J."/>
        </authorList>
    </citation>
    <scope>NUCLEOTIDE SEQUENCE [LARGE SCALE GENOMIC DNA]</scope>
    <source>
        <strain evidence="10 11">DSM 6702</strain>
    </source>
</reference>
<keyword evidence="5" id="KW-0597">Phosphoprotein</keyword>
<feature type="modified residue" description="4-aspartylphosphate" evidence="5">
    <location>
        <position position="56"/>
    </location>
</feature>
<dbReference type="Gene3D" id="1.20.120.160">
    <property type="entry name" value="HPT domain"/>
    <property type="match status" value="1"/>
</dbReference>
<dbReference type="Proteomes" id="UP001432180">
    <property type="component" value="Chromosome"/>
</dbReference>
<dbReference type="SUPFAM" id="SSF52172">
    <property type="entry name" value="CheY-like"/>
    <property type="match status" value="1"/>
</dbReference>
<evidence type="ECO:0000256" key="4">
    <source>
        <dbReference type="PROSITE-ProRule" id="PRU00110"/>
    </source>
</evidence>
<evidence type="ECO:0000256" key="5">
    <source>
        <dbReference type="PROSITE-ProRule" id="PRU00169"/>
    </source>
</evidence>
<dbReference type="SMART" id="SM00267">
    <property type="entry name" value="GGDEF"/>
    <property type="match status" value="1"/>
</dbReference>
<dbReference type="PROSITE" id="PS50894">
    <property type="entry name" value="HPT"/>
    <property type="match status" value="1"/>
</dbReference>
<dbReference type="CDD" id="cd01949">
    <property type="entry name" value="GGDEF"/>
    <property type="match status" value="1"/>
</dbReference>
<dbReference type="Gene3D" id="3.40.50.2300">
    <property type="match status" value="1"/>
</dbReference>